<evidence type="ECO:0000313" key="2">
    <source>
        <dbReference type="EMBL" id="MCR6503462.1"/>
    </source>
</evidence>
<reference evidence="2" key="1">
    <citation type="journal article" date="2022" name="Arch. Microbiol.">
        <title>Bacteroides muris sp. nov. isolated from the cecum of wild-derived house mice.</title>
        <authorList>
            <person name="Fokt H."/>
            <person name="Unni R."/>
            <person name="Repnik U."/>
            <person name="Schmitz R.A."/>
            <person name="Bramkamp M."/>
            <person name="Baines J.F."/>
            <person name="Unterweger D."/>
        </authorList>
    </citation>
    <scope>NUCLEOTIDE SEQUENCE</scope>
    <source>
        <strain evidence="2">KH365_2</strain>
        <strain evidence="3">KH569_7</strain>
    </source>
</reference>
<dbReference type="Proteomes" id="UP001143192">
    <property type="component" value="Unassembled WGS sequence"/>
</dbReference>
<protein>
    <recommendedName>
        <fullName evidence="5">Transmembrane protein</fullName>
    </recommendedName>
</protein>
<dbReference type="RefSeq" id="WP_257930566.1">
    <property type="nucleotide sequence ID" value="NZ_JAMZED010000003.1"/>
</dbReference>
<name>A0A9X2SS95_9BACE</name>
<evidence type="ECO:0000313" key="3">
    <source>
        <dbReference type="EMBL" id="MCR6507774.1"/>
    </source>
</evidence>
<accession>A0A9X2SS95</accession>
<evidence type="ECO:0000313" key="4">
    <source>
        <dbReference type="Proteomes" id="UP001143192"/>
    </source>
</evidence>
<proteinExistence type="predicted"/>
<keyword evidence="1" id="KW-0812">Transmembrane</keyword>
<sequence>MKVAKQDSGKGCLFLLAGISLCCLGICIGMWLDCPYIKNLGIMMGGFVGSFVGSNYINVKKKKTPAWQWVVFFILILIITALLTVFLESNGRK</sequence>
<evidence type="ECO:0008006" key="5">
    <source>
        <dbReference type="Google" id="ProtNLM"/>
    </source>
</evidence>
<feature type="transmembrane region" description="Helical" evidence="1">
    <location>
        <begin position="37"/>
        <end position="57"/>
    </location>
</feature>
<comment type="caution">
    <text evidence="2">The sequence shown here is derived from an EMBL/GenBank/DDBJ whole genome shotgun (WGS) entry which is preliminary data.</text>
</comment>
<feature type="transmembrane region" description="Helical" evidence="1">
    <location>
        <begin position="69"/>
        <end position="87"/>
    </location>
</feature>
<keyword evidence="1" id="KW-0472">Membrane</keyword>
<dbReference type="EMBL" id="JAMZED010000003">
    <property type="protein sequence ID" value="MCR6503462.1"/>
    <property type="molecule type" value="Genomic_DNA"/>
</dbReference>
<organism evidence="2 4">
    <name type="scientific">Bacteroides muris</name>
    <name type="common">ex Fokt et al. 2023</name>
    <dbReference type="NCBI Taxonomy" id="2937417"/>
    <lineage>
        <taxon>Bacteria</taxon>
        <taxon>Pseudomonadati</taxon>
        <taxon>Bacteroidota</taxon>
        <taxon>Bacteroidia</taxon>
        <taxon>Bacteroidales</taxon>
        <taxon>Bacteroidaceae</taxon>
        <taxon>Bacteroides</taxon>
    </lineage>
</organism>
<reference evidence="2" key="2">
    <citation type="submission" date="2022-04" db="EMBL/GenBank/DDBJ databases">
        <authorList>
            <person name="Fokt H."/>
            <person name="Baines J."/>
        </authorList>
    </citation>
    <scope>NUCLEOTIDE SEQUENCE</scope>
    <source>
        <strain evidence="2">KH365_2</strain>
        <strain evidence="3">KH569_7</strain>
    </source>
</reference>
<dbReference type="Proteomes" id="UP001143810">
    <property type="component" value="Unassembled WGS sequence"/>
</dbReference>
<dbReference type="AlphaFoldDB" id="A0A9X2SS95"/>
<keyword evidence="1" id="KW-1133">Transmembrane helix</keyword>
<dbReference type="EMBL" id="JAMZEE010000011">
    <property type="protein sequence ID" value="MCR6507774.1"/>
    <property type="molecule type" value="Genomic_DNA"/>
</dbReference>
<evidence type="ECO:0000256" key="1">
    <source>
        <dbReference type="SAM" id="Phobius"/>
    </source>
</evidence>
<gene>
    <name evidence="3" type="ORF">M1B78_06200</name>
    <name evidence="2" type="ORF">M1B79_01920</name>
</gene>
<keyword evidence="4" id="KW-1185">Reference proteome</keyword>
<feature type="transmembrane region" description="Helical" evidence="1">
    <location>
        <begin position="12"/>
        <end position="31"/>
    </location>
</feature>